<reference evidence="1" key="1">
    <citation type="submission" date="2022-06" db="EMBL/GenBank/DDBJ databases">
        <title>Amycolatopsis iheyaensis sp. nov., a new species of the genus Amycolatopsis isolated from soil in Iheya island, Japan.</title>
        <authorList>
            <person name="Ngamcharungchit C."/>
            <person name="Kanto H."/>
            <person name="Take A."/>
            <person name="Intra B."/>
            <person name="Matsumoto A."/>
            <person name="Panbangred W."/>
            <person name="Inahashi Y."/>
        </authorList>
    </citation>
    <scope>NUCLEOTIDE SEQUENCE</scope>
    <source>
        <strain evidence="1">OK19-0408</strain>
    </source>
</reference>
<gene>
    <name evidence="1" type="ORF">M8542_47630</name>
</gene>
<dbReference type="Proteomes" id="UP001144096">
    <property type="component" value="Unassembled WGS sequence"/>
</dbReference>
<protein>
    <submittedName>
        <fullName evidence="1">Nucleotidyltransferase family protein</fullName>
    </submittedName>
</protein>
<sequence length="194" mass="21976">MTNFARLRNILSHNEILVDLLHRARELGLPHWYFAAGCVVQTVWNVLDGREAARGIKDYDLVYHDAADLGWAAEDRAIRAAASACEDLPVEVEVRNEARVHLWYEAKFGLPCPPYPSTEAAIDAFPARCSCVGVRLEPDGTWHFHAPNGLDDLFAMVVRPNPVLAPRAVYEAKAQRWLTQWPRLRVLPWPLTSR</sequence>
<evidence type="ECO:0000313" key="2">
    <source>
        <dbReference type="Proteomes" id="UP001144096"/>
    </source>
</evidence>
<dbReference type="InterPro" id="IPR009267">
    <property type="entry name" value="NTP_transf_6"/>
</dbReference>
<dbReference type="Pfam" id="PF06042">
    <property type="entry name" value="NTP_transf_6"/>
    <property type="match status" value="1"/>
</dbReference>
<proteinExistence type="predicted"/>
<dbReference type="RefSeq" id="WP_257927066.1">
    <property type="nucleotide sequence ID" value="NZ_JAMXQV010000047.1"/>
</dbReference>
<comment type="caution">
    <text evidence="1">The sequence shown here is derived from an EMBL/GenBank/DDBJ whole genome shotgun (WGS) entry which is preliminary data.</text>
</comment>
<keyword evidence="2" id="KW-1185">Reference proteome</keyword>
<dbReference type="AlphaFoldDB" id="A0A9X2NKI2"/>
<name>A0A9X2NKI2_9PSEU</name>
<dbReference type="PANTHER" id="PTHR39166">
    <property type="entry name" value="BLL1166 PROTEIN"/>
    <property type="match status" value="1"/>
</dbReference>
<organism evidence="1 2">
    <name type="scientific">Amycolatopsis iheyensis</name>
    <dbReference type="NCBI Taxonomy" id="2945988"/>
    <lineage>
        <taxon>Bacteria</taxon>
        <taxon>Bacillati</taxon>
        <taxon>Actinomycetota</taxon>
        <taxon>Actinomycetes</taxon>
        <taxon>Pseudonocardiales</taxon>
        <taxon>Pseudonocardiaceae</taxon>
        <taxon>Amycolatopsis</taxon>
    </lineage>
</organism>
<accession>A0A9X2NKI2</accession>
<evidence type="ECO:0000313" key="1">
    <source>
        <dbReference type="EMBL" id="MCR6490501.1"/>
    </source>
</evidence>
<dbReference type="EMBL" id="JAMXQV010000047">
    <property type="protein sequence ID" value="MCR6490501.1"/>
    <property type="molecule type" value="Genomic_DNA"/>
</dbReference>
<dbReference type="PANTHER" id="PTHR39166:SF1">
    <property type="entry name" value="BLL1166 PROTEIN"/>
    <property type="match status" value="1"/>
</dbReference>